<evidence type="ECO:0000313" key="2">
    <source>
        <dbReference type="Proteomes" id="UP000193804"/>
    </source>
</evidence>
<dbReference type="STRING" id="1028.SAMN05661096_03113"/>
<gene>
    <name evidence="1" type="ORF">SAMN05661096_03113</name>
</gene>
<dbReference type="OrthoDB" id="1491962at2"/>
<accession>A0A1X7KRS6</accession>
<keyword evidence="2" id="KW-1185">Reference proteome</keyword>
<dbReference type="AlphaFoldDB" id="A0A1X7KRS6"/>
<dbReference type="EMBL" id="FXAW01000006">
    <property type="protein sequence ID" value="SMG44263.1"/>
    <property type="molecule type" value="Genomic_DNA"/>
</dbReference>
<name>A0A1X7KRS6_9BACT</name>
<dbReference type="RefSeq" id="WP_085518255.1">
    <property type="nucleotide sequence ID" value="NZ_FXAW01000006.1"/>
</dbReference>
<proteinExistence type="predicted"/>
<protein>
    <submittedName>
        <fullName evidence="1">Uncharacterized protein</fullName>
    </submittedName>
</protein>
<sequence>MSFFEQIIAKIFPKEKKNMILTNEVLKRSQQEFNSYEDWYASDVSGKILEKIFRAYHLKKTDIKDPIPIALLQSDKANGFAVANCSSLLDSDYKMLLEHFKKQILAIGYRQSGSNRKVTAEQDRVTTKEFYYLKPPIQMEPPIDQRYGNISIELILHDDKPYYLKLTASVYSDRLYSEPESFSDLVEKLFEKAD</sequence>
<dbReference type="Proteomes" id="UP000193804">
    <property type="component" value="Unassembled WGS sequence"/>
</dbReference>
<reference evidence="2" key="1">
    <citation type="submission" date="2017-04" db="EMBL/GenBank/DDBJ databases">
        <authorList>
            <person name="Varghese N."/>
            <person name="Submissions S."/>
        </authorList>
    </citation>
    <scope>NUCLEOTIDE SEQUENCE [LARGE SCALE GENOMIC DNA]</scope>
    <source>
        <strain evidence="2">DSM 4125</strain>
    </source>
</reference>
<evidence type="ECO:0000313" key="1">
    <source>
        <dbReference type="EMBL" id="SMG44263.1"/>
    </source>
</evidence>
<organism evidence="1 2">
    <name type="scientific">Marivirga sericea</name>
    <dbReference type="NCBI Taxonomy" id="1028"/>
    <lineage>
        <taxon>Bacteria</taxon>
        <taxon>Pseudomonadati</taxon>
        <taxon>Bacteroidota</taxon>
        <taxon>Cytophagia</taxon>
        <taxon>Cytophagales</taxon>
        <taxon>Marivirgaceae</taxon>
        <taxon>Marivirga</taxon>
    </lineage>
</organism>